<evidence type="ECO:0000313" key="5">
    <source>
        <dbReference type="EMBL" id="KIG17730.1"/>
    </source>
</evidence>
<evidence type="ECO:0000259" key="3">
    <source>
        <dbReference type="PROSITE" id="PS50011"/>
    </source>
</evidence>
<feature type="domain" description="Protein kinase" evidence="3">
    <location>
        <begin position="198"/>
        <end position="476"/>
    </location>
</feature>
<dbReference type="PROSITE" id="PS00107">
    <property type="entry name" value="PROTEIN_KINASE_ATP"/>
    <property type="match status" value="1"/>
</dbReference>
<dbReference type="InterPro" id="IPR011260">
    <property type="entry name" value="RNAP_asu_C"/>
</dbReference>
<dbReference type="Gene3D" id="1.10.510.10">
    <property type="entry name" value="Transferase(Phosphotransferase) domain 1"/>
    <property type="match status" value="2"/>
</dbReference>
<dbReference type="GO" id="GO:0005524">
    <property type="term" value="F:ATP binding"/>
    <property type="evidence" value="ECO:0007669"/>
    <property type="project" value="UniProtKB-UniRule"/>
</dbReference>
<dbReference type="NCBIfam" id="NF033442">
    <property type="entry name" value="BREX_PglW"/>
    <property type="match status" value="1"/>
</dbReference>
<dbReference type="Proteomes" id="UP000031599">
    <property type="component" value="Unassembled WGS sequence"/>
</dbReference>
<name>A0A0C2D804_9BACT</name>
<dbReference type="Pfam" id="PF00069">
    <property type="entry name" value="Pkinase"/>
    <property type="match status" value="2"/>
</dbReference>
<dbReference type="Gene3D" id="1.10.150.20">
    <property type="entry name" value="5' to 3' exonuclease, C-terminal subdomain"/>
    <property type="match status" value="1"/>
</dbReference>
<evidence type="ECO:0000256" key="1">
    <source>
        <dbReference type="PROSITE-ProRule" id="PRU10141"/>
    </source>
</evidence>
<dbReference type="PROSITE" id="PS50965">
    <property type="entry name" value="NERD"/>
    <property type="match status" value="1"/>
</dbReference>
<dbReference type="PANTHER" id="PTHR44167">
    <property type="entry name" value="OVARIAN-SPECIFIC SERINE/THREONINE-PROTEIN KINASE LOK-RELATED"/>
    <property type="match status" value="1"/>
</dbReference>
<reference evidence="5 6" key="1">
    <citation type="submission" date="2014-12" db="EMBL/GenBank/DDBJ databases">
        <title>Genome assembly of Enhygromyxa salina DSM 15201.</title>
        <authorList>
            <person name="Sharma G."/>
            <person name="Subramanian S."/>
        </authorList>
    </citation>
    <scope>NUCLEOTIDE SEQUENCE [LARGE SCALE GENOMIC DNA]</scope>
    <source>
        <strain evidence="5 6">DSM 15201</strain>
    </source>
</reference>
<dbReference type="InterPro" id="IPR011009">
    <property type="entry name" value="Kinase-like_dom_sf"/>
</dbReference>
<dbReference type="Pfam" id="PF08378">
    <property type="entry name" value="NERD"/>
    <property type="match status" value="1"/>
</dbReference>
<keyword evidence="5" id="KW-0723">Serine/threonine-protein kinase</keyword>
<dbReference type="RefSeq" id="WP_052548154.1">
    <property type="nucleotide sequence ID" value="NZ_JMCC02000021.1"/>
</dbReference>
<protein>
    <submittedName>
        <fullName evidence="5">Serine/threonine protein kinase</fullName>
    </submittedName>
</protein>
<comment type="caution">
    <text evidence="5">The sequence shown here is derived from an EMBL/GenBank/DDBJ whole genome shotgun (WGS) entry which is preliminary data.</text>
</comment>
<dbReference type="InterPro" id="IPR000719">
    <property type="entry name" value="Prot_kinase_dom"/>
</dbReference>
<feature type="region of interest" description="Disordered" evidence="2">
    <location>
        <begin position="1246"/>
        <end position="1281"/>
    </location>
</feature>
<feature type="compositionally biased region" description="Polar residues" evidence="2">
    <location>
        <begin position="1251"/>
        <end position="1280"/>
    </location>
</feature>
<dbReference type="PROSITE" id="PS50011">
    <property type="entry name" value="PROTEIN_KINASE_DOM"/>
    <property type="match status" value="2"/>
</dbReference>
<keyword evidence="1" id="KW-0547">Nucleotide-binding</keyword>
<accession>A0A0C2D804</accession>
<feature type="binding site" evidence="1">
    <location>
        <position position="537"/>
    </location>
    <ligand>
        <name>ATP</name>
        <dbReference type="ChEBI" id="CHEBI:30616"/>
    </ligand>
</feature>
<keyword evidence="1" id="KW-0067">ATP-binding</keyword>
<dbReference type="PANTHER" id="PTHR44167:SF30">
    <property type="entry name" value="PHOSPHORYLASE KINASE"/>
    <property type="match status" value="1"/>
</dbReference>
<feature type="domain" description="Protein kinase" evidence="3">
    <location>
        <begin position="505"/>
        <end position="760"/>
    </location>
</feature>
<evidence type="ECO:0000259" key="4">
    <source>
        <dbReference type="PROSITE" id="PS50965"/>
    </source>
</evidence>
<dbReference type="Pfam" id="PF03118">
    <property type="entry name" value="RNA_pol_A_CTD"/>
    <property type="match status" value="1"/>
</dbReference>
<dbReference type="GO" id="GO:0006351">
    <property type="term" value="P:DNA-templated transcription"/>
    <property type="evidence" value="ECO:0007669"/>
    <property type="project" value="InterPro"/>
</dbReference>
<dbReference type="InterPro" id="IPR017441">
    <property type="entry name" value="Protein_kinase_ATP_BS"/>
</dbReference>
<dbReference type="SUPFAM" id="SSF47789">
    <property type="entry name" value="C-terminal domain of RNA polymerase alpha subunit"/>
    <property type="match status" value="1"/>
</dbReference>
<dbReference type="GO" id="GO:0003677">
    <property type="term" value="F:DNA binding"/>
    <property type="evidence" value="ECO:0007669"/>
    <property type="project" value="InterPro"/>
</dbReference>
<dbReference type="EMBL" id="JMCC02000021">
    <property type="protein sequence ID" value="KIG17730.1"/>
    <property type="molecule type" value="Genomic_DNA"/>
</dbReference>
<dbReference type="GO" id="GO:0004674">
    <property type="term" value="F:protein serine/threonine kinase activity"/>
    <property type="evidence" value="ECO:0007669"/>
    <property type="project" value="UniProtKB-KW"/>
</dbReference>
<evidence type="ECO:0000313" key="6">
    <source>
        <dbReference type="Proteomes" id="UP000031599"/>
    </source>
</evidence>
<keyword evidence="5" id="KW-0418">Kinase</keyword>
<proteinExistence type="predicted"/>
<keyword evidence="5" id="KW-0808">Transferase</keyword>
<dbReference type="InterPro" id="IPR011528">
    <property type="entry name" value="NERD"/>
</dbReference>
<dbReference type="SMART" id="SM00220">
    <property type="entry name" value="S_TKc"/>
    <property type="match status" value="1"/>
</dbReference>
<feature type="domain" description="NERD" evidence="4">
    <location>
        <begin position="14"/>
        <end position="134"/>
    </location>
</feature>
<sequence length="1467" mass="161565">MTIVNDRFVLLGTTEHPHEKEALEFVRDNFPDHDPYHARGLVELLEAGSGRLYEIDLLVIGRHAVYMVEIKSHPGRMEGDAHAWRWTPPNGGRPREFDNPYSLANKKAKVLKSLLERNMPRDRQVPWVQPLIFMSAANFENRLGQEGRVAVVTRETVISAIKNGEFPGASANLRGRILNSPTARAVKQALDRIGLRPRKDLLQVGEYELGPVIADGDGYQDRAANLVGFKHIQHRARVYLVPDQVSAEHKQQLRRAAEREVQLLWSVRDSHNVLKSNYYAANGPLGPTLIFDDFDGSLRLDQFLAAHPDLPFDDRLEIIREVGHALEGCHRRSVFHGGISPEAVLVRRFEGALQVRLFNFQLGRSNDASATSHRSLLASRTTGAYQAPELASDPDAASAVTDTFSLGALAYFVFTTHAPAETSAELLQKLSRDGCLDPSAVVDDLPEPVIDLIQQATTLAADERQDNCAELVELLVIELRDETAVAESTAKVLEAEKGDILEERFEVRTVLGHGASARVLEVSEGGSKETNDRFALKIARGPAHDDRLRTEGEQLRDLRHPRIVQCHEILVIQERTCLLLSLAGTRSLQQLLADQGSLDLEFAGRYGEDLLDALKELEDRGILHRDIKPANLGVGSRDRLAKHLTLFDFSLLAAPIGDLEVGTTAYRDPFLPLRNAWDFAADRWSAAVTMHEMLTGLRPQYGKTGQSPLEPRAALRLESERFDAALRDRLISFFNRALARDPAERFQSANLMRRAWSALFEAPSVVTKGPAAPRVMGTQVELGTVTEEQLAQIQPDTPLRALPLSARAQNALDRAGLLRAEDLLALADNRLSAIRGIGRKVAKEILDLRNRWRDKLDQQASSGAAEPFFPDYRGDELLVDGIGLSQEAALALADAGLHTVSALCRAPKSQVEAVLERTSWSAASVHEIVVGLSAGAAQSDGPTSLGDWLDVLFPAPSRKSADHQRIQQLHGLREPFVGRTELTLQEVSDHCGISRQRLQQQVAKDVARWQGQPWRDRLRGLCVELVEDLGGAAPIEFAAQRLATKVPDDLASPPKLRLAQYASLLRAAAELGAGPEAGQLSLRRRSRRRLDGKGWQMWLLTGDEPLWAAVKQLGDRADELAQRQPLASSGETVRLLAAIVADTSLAVERIGPDRLLSFAAQASHEAARSSRLELYPIGMDAQRALELSAQALSAKSLSGEDIRSRVRARYPEAAPLPARPELDALVATLALQWVPPNEVHPAGTYIRPETAGQSSHHTSVNPVNRRSTAMPQARSSSEGSMTARDFEDALIAVIQERKLRVLAVNAAHMTDAIAELEQVLDTQAVEIDRRLIQYMEEALLAKGGKPDVLWTADAAGPEHKLWGRLVSVARDAATRLANELLPPAHNLLLVQAGLLARYELHTFIQRLLDANQSDESHAIVLLNPAHSGDRQDVLNNRLPISGLLPGQASWIPVEWLENQHRGAATSH</sequence>
<gene>
    <name evidence="5" type="ORF">DB30_03005</name>
</gene>
<evidence type="ECO:0000256" key="2">
    <source>
        <dbReference type="SAM" id="MobiDB-lite"/>
    </source>
</evidence>
<organism evidence="5 6">
    <name type="scientific">Enhygromyxa salina</name>
    <dbReference type="NCBI Taxonomy" id="215803"/>
    <lineage>
        <taxon>Bacteria</taxon>
        <taxon>Pseudomonadati</taxon>
        <taxon>Myxococcota</taxon>
        <taxon>Polyangia</taxon>
        <taxon>Nannocystales</taxon>
        <taxon>Nannocystaceae</taxon>
        <taxon>Enhygromyxa</taxon>
    </lineage>
</organism>
<dbReference type="GO" id="GO:0003899">
    <property type="term" value="F:DNA-directed RNA polymerase activity"/>
    <property type="evidence" value="ECO:0007669"/>
    <property type="project" value="InterPro"/>
</dbReference>
<dbReference type="InterPro" id="IPR049832">
    <property type="entry name" value="BREX_PglW"/>
</dbReference>
<dbReference type="SUPFAM" id="SSF56112">
    <property type="entry name" value="Protein kinase-like (PK-like)"/>
    <property type="match status" value="2"/>
</dbReference>